<feature type="domain" description="Nuclease associated modular" evidence="2">
    <location>
        <begin position="182"/>
        <end position="198"/>
    </location>
</feature>
<evidence type="ECO:0000256" key="1">
    <source>
        <dbReference type="SAM" id="MobiDB-lite"/>
    </source>
</evidence>
<dbReference type="GO" id="GO:0003677">
    <property type="term" value="F:DNA binding"/>
    <property type="evidence" value="ECO:0007669"/>
    <property type="project" value="InterPro"/>
</dbReference>
<dbReference type="SUPFAM" id="SSF64496">
    <property type="entry name" value="DNA-binding domain of intron-encoded endonucleases"/>
    <property type="match status" value="2"/>
</dbReference>
<dbReference type="EMBL" id="BJLP01000001">
    <property type="protein sequence ID" value="GEA79702.1"/>
    <property type="molecule type" value="Genomic_DNA"/>
</dbReference>
<name>A0A4Y3K6X9_CELUD</name>
<keyword evidence="4" id="KW-1185">Reference proteome</keyword>
<sequence length="271" mass="30065">MTMEKSTASGPDVVGRIYGVRLADSAEYRYIGLTESTVARRFARHRVNARAGRRTPFYDWLRKHDDEAVVDELELVRTTRIELGDAEVRWIAARRAAGDRLLNLTDGGLGPLGMVWTDEQREAARVRSTGRKGVSRPGELNPFYGAKHSAEQRARWSQQRAGTNAGEANPNYGKFGPEHPSYGRTMSEAARQALSEARSGEGNPNFGRTASAETRAKMSAARRGRPMPSSRRSAHTRYHVNGGGWSPRCLFCDSTVERQFALLVLQGDEKA</sequence>
<dbReference type="InterPro" id="IPR003611">
    <property type="entry name" value="NUMOD3"/>
</dbReference>
<feature type="domain" description="Nuclease associated modular" evidence="2">
    <location>
        <begin position="206"/>
        <end position="222"/>
    </location>
</feature>
<dbReference type="CDD" id="cd10443">
    <property type="entry name" value="GIY-YIG_HE_Tlr8p_PBC-V_like"/>
    <property type="match status" value="1"/>
</dbReference>
<comment type="caution">
    <text evidence="3">The sequence shown here is derived from an EMBL/GenBank/DDBJ whole genome shotgun (WGS) entry which is preliminary data.</text>
</comment>
<dbReference type="Pfam" id="PF07460">
    <property type="entry name" value="NUMOD3"/>
    <property type="match status" value="2"/>
</dbReference>
<dbReference type="SMART" id="SM00496">
    <property type="entry name" value="IENR2"/>
    <property type="match status" value="3"/>
</dbReference>
<feature type="region of interest" description="Disordered" evidence="1">
    <location>
        <begin position="192"/>
        <end position="239"/>
    </location>
</feature>
<evidence type="ECO:0000313" key="4">
    <source>
        <dbReference type="Proteomes" id="UP000315842"/>
    </source>
</evidence>
<gene>
    <name evidence="3" type="ORF">CUD01_01460</name>
</gene>
<dbReference type="AlphaFoldDB" id="A0A4Y3K6X9"/>
<proteinExistence type="predicted"/>
<dbReference type="Proteomes" id="UP000315842">
    <property type="component" value="Unassembled WGS sequence"/>
</dbReference>
<accession>A0A4Y3K6X9</accession>
<reference evidence="3 4" key="1">
    <citation type="submission" date="2019-06" db="EMBL/GenBank/DDBJ databases">
        <title>Whole genome shotgun sequence of Cellulomonas uda NBRC 3747.</title>
        <authorList>
            <person name="Hosoyama A."/>
            <person name="Uohara A."/>
            <person name="Ohji S."/>
            <person name="Ichikawa N."/>
        </authorList>
    </citation>
    <scope>NUCLEOTIDE SEQUENCE [LARGE SCALE GENOMIC DNA]</scope>
    <source>
        <strain evidence="3 4">NBRC 3747</strain>
    </source>
</reference>
<feature type="domain" description="Nuclease associated modular" evidence="2">
    <location>
        <begin position="144"/>
        <end position="160"/>
    </location>
</feature>
<feature type="region of interest" description="Disordered" evidence="1">
    <location>
        <begin position="126"/>
        <end position="174"/>
    </location>
</feature>
<evidence type="ECO:0000259" key="2">
    <source>
        <dbReference type="SMART" id="SM00496"/>
    </source>
</evidence>
<evidence type="ECO:0000313" key="3">
    <source>
        <dbReference type="EMBL" id="GEA79702.1"/>
    </source>
</evidence>
<organism evidence="3 4">
    <name type="scientific">Cellulomonas uda</name>
    <dbReference type="NCBI Taxonomy" id="1714"/>
    <lineage>
        <taxon>Bacteria</taxon>
        <taxon>Bacillati</taxon>
        <taxon>Actinomycetota</taxon>
        <taxon>Actinomycetes</taxon>
        <taxon>Micrococcales</taxon>
        <taxon>Cellulomonadaceae</taxon>
        <taxon>Cellulomonas</taxon>
    </lineage>
</organism>
<protein>
    <recommendedName>
        <fullName evidence="2">Nuclease associated modular domain-containing protein</fullName>
    </recommendedName>
</protein>